<dbReference type="InterPro" id="IPR032716">
    <property type="entry name" value="ACC_epsilon"/>
</dbReference>
<sequence length="83" mass="8961">MSDVDAGGTGEAEAHLLPVEVRRGDPTPEELAAVLAVVTETYEREAATTIVEEDQAPASAWSISARALREPLRRDVGWGRFRG</sequence>
<feature type="region of interest" description="Disordered" evidence="1">
    <location>
        <begin position="1"/>
        <end position="23"/>
    </location>
</feature>
<reference evidence="2" key="1">
    <citation type="submission" date="2016-03" db="EMBL/GenBank/DDBJ databases">
        <authorList>
            <person name="Ploux O."/>
        </authorList>
    </citation>
    <scope>NUCLEOTIDE SEQUENCE</scope>
    <source>
        <strain evidence="2">UC1</strain>
    </source>
</reference>
<proteinExistence type="predicted"/>
<name>A0A1Y5P6L1_9MICO</name>
<evidence type="ECO:0000313" key="2">
    <source>
        <dbReference type="EMBL" id="SBS74326.1"/>
    </source>
</evidence>
<gene>
    <name evidence="2" type="ORF">MIPYR_60069</name>
</gene>
<dbReference type="AlphaFoldDB" id="A0A1Y5P6L1"/>
<evidence type="ECO:0000256" key="1">
    <source>
        <dbReference type="SAM" id="MobiDB-lite"/>
    </source>
</evidence>
<dbReference type="Pfam" id="PF13822">
    <property type="entry name" value="ACC_epsilon"/>
    <property type="match status" value="1"/>
</dbReference>
<protein>
    <recommendedName>
        <fullName evidence="3">Acyl-CoA carboxylase epsilon subunit</fullName>
    </recommendedName>
</protein>
<evidence type="ECO:0008006" key="3">
    <source>
        <dbReference type="Google" id="ProtNLM"/>
    </source>
</evidence>
<organism evidence="2">
    <name type="scientific">uncultured Microbacterium sp</name>
    <dbReference type="NCBI Taxonomy" id="191216"/>
    <lineage>
        <taxon>Bacteria</taxon>
        <taxon>Bacillati</taxon>
        <taxon>Actinomycetota</taxon>
        <taxon>Actinomycetes</taxon>
        <taxon>Micrococcales</taxon>
        <taxon>Microbacteriaceae</taxon>
        <taxon>Microbacterium</taxon>
        <taxon>environmental samples</taxon>
    </lineage>
</organism>
<accession>A0A1Y5P6L1</accession>
<dbReference type="EMBL" id="FLQR01000010">
    <property type="protein sequence ID" value="SBS74326.1"/>
    <property type="molecule type" value="Genomic_DNA"/>
</dbReference>
<dbReference type="RefSeq" id="WP_295577330.1">
    <property type="nucleotide sequence ID" value="NZ_FLQR01000010.1"/>
</dbReference>
<dbReference type="GO" id="GO:0004658">
    <property type="term" value="F:propionyl-CoA carboxylase activity"/>
    <property type="evidence" value="ECO:0007669"/>
    <property type="project" value="InterPro"/>
</dbReference>
<dbReference type="GO" id="GO:0003989">
    <property type="term" value="F:acetyl-CoA carboxylase activity"/>
    <property type="evidence" value="ECO:0007669"/>
    <property type="project" value="InterPro"/>
</dbReference>